<gene>
    <name evidence="3" type="ORF">GCM10009663_47320</name>
</gene>
<accession>A0ABP4EEU2</accession>
<dbReference type="Pfam" id="PF10531">
    <property type="entry name" value="SLBB"/>
    <property type="match status" value="1"/>
</dbReference>
<name>A0ABP4EEU2_9ACTN</name>
<dbReference type="SUPFAM" id="SSF47781">
    <property type="entry name" value="RuvA domain 2-like"/>
    <property type="match status" value="1"/>
</dbReference>
<dbReference type="PANTHER" id="PTHR21180:SF32">
    <property type="entry name" value="ENDONUCLEASE_EXONUCLEASE_PHOSPHATASE FAMILY DOMAIN-CONTAINING PROTEIN 1"/>
    <property type="match status" value="1"/>
</dbReference>
<feature type="region of interest" description="Disordered" evidence="1">
    <location>
        <begin position="1"/>
        <end position="38"/>
    </location>
</feature>
<evidence type="ECO:0000256" key="1">
    <source>
        <dbReference type="SAM" id="MobiDB-lite"/>
    </source>
</evidence>
<keyword evidence="3" id="KW-0238">DNA-binding</keyword>
<dbReference type="InterPro" id="IPR003583">
    <property type="entry name" value="Hlx-hairpin-Hlx_DNA-bd_motif"/>
</dbReference>
<dbReference type="PANTHER" id="PTHR21180">
    <property type="entry name" value="ENDONUCLEASE/EXONUCLEASE/PHOSPHATASE FAMILY DOMAIN-CONTAINING PROTEIN 1"/>
    <property type="match status" value="1"/>
</dbReference>
<dbReference type="Gene3D" id="1.10.150.320">
    <property type="entry name" value="Photosystem II 12 kDa extrinsic protein"/>
    <property type="match status" value="1"/>
</dbReference>
<feature type="compositionally biased region" description="Low complexity" evidence="1">
    <location>
        <begin position="95"/>
        <end position="117"/>
    </location>
</feature>
<organism evidence="3 4">
    <name type="scientific">Kitasatospora arboriphila</name>
    <dbReference type="NCBI Taxonomy" id="258052"/>
    <lineage>
        <taxon>Bacteria</taxon>
        <taxon>Bacillati</taxon>
        <taxon>Actinomycetota</taxon>
        <taxon>Actinomycetes</taxon>
        <taxon>Kitasatosporales</taxon>
        <taxon>Streptomycetaceae</taxon>
        <taxon>Kitasatospora</taxon>
    </lineage>
</organism>
<dbReference type="GO" id="GO:0003677">
    <property type="term" value="F:DNA binding"/>
    <property type="evidence" value="ECO:0007669"/>
    <property type="project" value="UniProtKB-KW"/>
</dbReference>
<dbReference type="Proteomes" id="UP001499987">
    <property type="component" value="Unassembled WGS sequence"/>
</dbReference>
<feature type="region of interest" description="Disordered" evidence="1">
    <location>
        <begin position="89"/>
        <end position="117"/>
    </location>
</feature>
<sequence>MRDGPPVSAPNAGLPPPETSSPFGAAAGPSTVPPDLPKSPSARRLAFSLPAGLMLDRRAALGLAALLLLAVGYAVQHFWLSRPEPVAVPTVSGSAASATGGPHPTAAGTTAQPGAPAPTVVVDVAGKVQHPGLRTLPTGSRVADALRAAGGALPGTETDSLNLARVLSDGEQILVGVPTGQGAPGATMGGLVSLNRATAEQLDTLPGVGPTLVQRILQYRQTHGPFRSVDQLRQVPGIGQRKFDDIKGLLTL</sequence>
<feature type="domain" description="Helix-hairpin-helix DNA-binding motif class 1" evidence="2">
    <location>
        <begin position="230"/>
        <end position="249"/>
    </location>
</feature>
<evidence type="ECO:0000313" key="4">
    <source>
        <dbReference type="Proteomes" id="UP001499987"/>
    </source>
</evidence>
<dbReference type="InterPro" id="IPR010994">
    <property type="entry name" value="RuvA_2-like"/>
</dbReference>
<proteinExistence type="predicted"/>
<evidence type="ECO:0000313" key="3">
    <source>
        <dbReference type="EMBL" id="GAA1099059.1"/>
    </source>
</evidence>
<dbReference type="SMART" id="SM00278">
    <property type="entry name" value="HhH1"/>
    <property type="match status" value="2"/>
</dbReference>
<dbReference type="InterPro" id="IPR004509">
    <property type="entry name" value="Competence_ComEA_HhH"/>
</dbReference>
<comment type="caution">
    <text evidence="3">The sequence shown here is derived from an EMBL/GenBank/DDBJ whole genome shotgun (WGS) entry which is preliminary data.</text>
</comment>
<dbReference type="InterPro" id="IPR019554">
    <property type="entry name" value="Soluble_ligand-bd"/>
</dbReference>
<feature type="domain" description="Helix-hairpin-helix DNA-binding motif class 1" evidence="2">
    <location>
        <begin position="200"/>
        <end position="219"/>
    </location>
</feature>
<reference evidence="4" key="1">
    <citation type="journal article" date="2019" name="Int. J. Syst. Evol. Microbiol.">
        <title>The Global Catalogue of Microorganisms (GCM) 10K type strain sequencing project: providing services to taxonomists for standard genome sequencing and annotation.</title>
        <authorList>
            <consortium name="The Broad Institute Genomics Platform"/>
            <consortium name="The Broad Institute Genome Sequencing Center for Infectious Disease"/>
            <person name="Wu L."/>
            <person name="Ma J."/>
        </authorList>
    </citation>
    <scope>NUCLEOTIDE SEQUENCE [LARGE SCALE GENOMIC DNA]</scope>
    <source>
        <strain evidence="4">JCM 13002</strain>
    </source>
</reference>
<dbReference type="Pfam" id="PF12836">
    <property type="entry name" value="HHH_3"/>
    <property type="match status" value="1"/>
</dbReference>
<dbReference type="InterPro" id="IPR051675">
    <property type="entry name" value="Endo/Exo/Phosphatase_dom_1"/>
</dbReference>
<dbReference type="EMBL" id="BAAALD010000049">
    <property type="protein sequence ID" value="GAA1099059.1"/>
    <property type="molecule type" value="Genomic_DNA"/>
</dbReference>
<dbReference type="NCBIfam" id="TIGR00426">
    <property type="entry name" value="competence protein ComEA helix-hairpin-helix repeat region"/>
    <property type="match status" value="1"/>
</dbReference>
<protein>
    <submittedName>
        <fullName evidence="3">ComEA family DNA-binding protein</fullName>
    </submittedName>
</protein>
<dbReference type="RefSeq" id="WP_344625664.1">
    <property type="nucleotide sequence ID" value="NZ_BAAALD010000049.1"/>
</dbReference>
<evidence type="ECO:0000259" key="2">
    <source>
        <dbReference type="SMART" id="SM00278"/>
    </source>
</evidence>
<keyword evidence="4" id="KW-1185">Reference proteome</keyword>